<dbReference type="InterPro" id="IPR041569">
    <property type="entry name" value="AAA_lid_3"/>
</dbReference>
<dbReference type="Pfam" id="PF17862">
    <property type="entry name" value="AAA_lid_3"/>
    <property type="match status" value="1"/>
</dbReference>
<protein>
    <submittedName>
        <fullName evidence="12">Cell division protein FtsH</fullName>
    </submittedName>
</protein>
<dbReference type="Pfam" id="PF00004">
    <property type="entry name" value="AAA"/>
    <property type="match status" value="1"/>
</dbReference>
<dbReference type="FunFam" id="1.10.8.60:FF:000001">
    <property type="entry name" value="ATP-dependent zinc metalloprotease FtsH"/>
    <property type="match status" value="1"/>
</dbReference>
<evidence type="ECO:0000256" key="3">
    <source>
        <dbReference type="ARBA" id="ARBA00022670"/>
    </source>
</evidence>
<reference evidence="12" key="1">
    <citation type="submission" date="2018-06" db="EMBL/GenBank/DDBJ databases">
        <authorList>
            <person name="Zhirakovskaya E."/>
        </authorList>
    </citation>
    <scope>NUCLEOTIDE SEQUENCE</scope>
</reference>
<feature type="compositionally biased region" description="Polar residues" evidence="8">
    <location>
        <begin position="348"/>
        <end position="358"/>
    </location>
</feature>
<sequence length="374" mass="41417">EIDAVGRQRGAGLGGGHDEREQTLNQILVEMDGFDNETNVIVMAATNRADILDPALLRPGRFDRKVHVDLPDVRGREMILQVHARGKPISKEVELKEFAKLTAGFSGADLENLLNEAAIFAARRDQKTIGNLEFQDAFDRIALGPEKKSKVMSQEDKETIAYHEAGHAVVSFFLTNTDPVQKITIVPRGRAGGYVMPLPEDRMVYSREFILDNICWGLGGRAAEEIFFGRITTGASSDLQSATQRARAMIMNYGMSDSLGLPTYGDQNSNPFVGRDYFGYGSSREYSEEAARAIDAEVKKILDENYGRAKQVIEDNRDRLVALAEALLEVETMDRTVFEDLMNKTLPVQSQNGQTDSESVPDILEETETASSSD</sequence>
<dbReference type="GO" id="GO:0046872">
    <property type="term" value="F:metal ion binding"/>
    <property type="evidence" value="ECO:0007669"/>
    <property type="project" value="UniProtKB-KW"/>
</dbReference>
<feature type="non-terminal residue" evidence="12">
    <location>
        <position position="1"/>
    </location>
</feature>
<keyword evidence="6" id="KW-0862">Zinc</keyword>
<evidence type="ECO:0000259" key="11">
    <source>
        <dbReference type="Pfam" id="PF17862"/>
    </source>
</evidence>
<dbReference type="GO" id="GO:0016887">
    <property type="term" value="F:ATP hydrolysis activity"/>
    <property type="evidence" value="ECO:0007669"/>
    <property type="project" value="InterPro"/>
</dbReference>
<evidence type="ECO:0000256" key="2">
    <source>
        <dbReference type="ARBA" id="ARBA00010044"/>
    </source>
</evidence>
<dbReference type="Gene3D" id="1.20.58.760">
    <property type="entry name" value="Peptidase M41"/>
    <property type="match status" value="1"/>
</dbReference>
<accession>A0A3B0UW88</accession>
<dbReference type="PANTHER" id="PTHR23076:SF97">
    <property type="entry name" value="ATP-DEPENDENT ZINC METALLOPROTEASE YME1L1"/>
    <property type="match status" value="1"/>
</dbReference>
<dbReference type="PANTHER" id="PTHR23076">
    <property type="entry name" value="METALLOPROTEASE M41 FTSH"/>
    <property type="match status" value="1"/>
</dbReference>
<dbReference type="FunFam" id="1.20.58.760:FF:000001">
    <property type="entry name" value="ATP-dependent zinc metalloprotease FtsH"/>
    <property type="match status" value="1"/>
</dbReference>
<dbReference type="GO" id="GO:0030163">
    <property type="term" value="P:protein catabolic process"/>
    <property type="evidence" value="ECO:0007669"/>
    <property type="project" value="TreeGrafter"/>
</dbReference>
<dbReference type="GO" id="GO:0051301">
    <property type="term" value="P:cell division"/>
    <property type="evidence" value="ECO:0007669"/>
    <property type="project" value="UniProtKB-KW"/>
</dbReference>
<dbReference type="GO" id="GO:0004176">
    <property type="term" value="F:ATP-dependent peptidase activity"/>
    <property type="evidence" value="ECO:0007669"/>
    <property type="project" value="InterPro"/>
</dbReference>
<evidence type="ECO:0000259" key="10">
    <source>
        <dbReference type="Pfam" id="PF01434"/>
    </source>
</evidence>
<comment type="similarity">
    <text evidence="2">In the C-terminal section; belongs to the peptidase M41 family.</text>
</comment>
<dbReference type="InterPro" id="IPR003959">
    <property type="entry name" value="ATPase_AAA_core"/>
</dbReference>
<dbReference type="Pfam" id="PF01434">
    <property type="entry name" value="Peptidase_M41"/>
    <property type="match status" value="1"/>
</dbReference>
<feature type="domain" description="AAA ATPase AAA+ lid" evidence="11">
    <location>
        <begin position="93"/>
        <end position="132"/>
    </location>
</feature>
<evidence type="ECO:0000259" key="9">
    <source>
        <dbReference type="Pfam" id="PF00004"/>
    </source>
</evidence>
<dbReference type="SUPFAM" id="SSF140990">
    <property type="entry name" value="FtsH protease domain-like"/>
    <property type="match status" value="1"/>
</dbReference>
<evidence type="ECO:0000256" key="4">
    <source>
        <dbReference type="ARBA" id="ARBA00022723"/>
    </source>
</evidence>
<dbReference type="InterPro" id="IPR027417">
    <property type="entry name" value="P-loop_NTPase"/>
</dbReference>
<dbReference type="InterPro" id="IPR037219">
    <property type="entry name" value="Peptidase_M41-like"/>
</dbReference>
<dbReference type="EMBL" id="UOEU01000357">
    <property type="protein sequence ID" value="VAW32443.1"/>
    <property type="molecule type" value="Genomic_DNA"/>
</dbReference>
<name>A0A3B0UW88_9ZZZZ</name>
<dbReference type="GO" id="GO:0005524">
    <property type="term" value="F:ATP binding"/>
    <property type="evidence" value="ECO:0007669"/>
    <property type="project" value="InterPro"/>
</dbReference>
<gene>
    <name evidence="12" type="ORF">MNBD_CHLOROFLEXI01-30</name>
</gene>
<feature type="domain" description="Peptidase M41" evidence="10">
    <location>
        <begin position="151"/>
        <end position="340"/>
    </location>
</feature>
<dbReference type="GO" id="GO:0006508">
    <property type="term" value="P:proteolysis"/>
    <property type="evidence" value="ECO:0007669"/>
    <property type="project" value="UniProtKB-KW"/>
</dbReference>
<dbReference type="PROSITE" id="PS00674">
    <property type="entry name" value="AAA"/>
    <property type="match status" value="1"/>
</dbReference>
<keyword evidence="12" id="KW-0132">Cell division</keyword>
<comment type="cofactor">
    <cofactor evidence="1">
        <name>Zn(2+)</name>
        <dbReference type="ChEBI" id="CHEBI:29105"/>
    </cofactor>
</comment>
<feature type="domain" description="ATPase AAA-type core" evidence="9">
    <location>
        <begin position="1"/>
        <end position="69"/>
    </location>
</feature>
<keyword evidence="12" id="KW-0131">Cell cycle</keyword>
<dbReference type="Gene3D" id="1.10.8.60">
    <property type="match status" value="1"/>
</dbReference>
<dbReference type="GO" id="GO:0004222">
    <property type="term" value="F:metalloendopeptidase activity"/>
    <property type="evidence" value="ECO:0007669"/>
    <property type="project" value="InterPro"/>
</dbReference>
<evidence type="ECO:0000256" key="6">
    <source>
        <dbReference type="ARBA" id="ARBA00022833"/>
    </source>
</evidence>
<evidence type="ECO:0000313" key="12">
    <source>
        <dbReference type="EMBL" id="VAW32443.1"/>
    </source>
</evidence>
<organism evidence="12">
    <name type="scientific">hydrothermal vent metagenome</name>
    <dbReference type="NCBI Taxonomy" id="652676"/>
    <lineage>
        <taxon>unclassified sequences</taxon>
        <taxon>metagenomes</taxon>
        <taxon>ecological metagenomes</taxon>
    </lineage>
</organism>
<dbReference type="InterPro" id="IPR000642">
    <property type="entry name" value="Peptidase_M41"/>
</dbReference>
<evidence type="ECO:0000256" key="8">
    <source>
        <dbReference type="SAM" id="MobiDB-lite"/>
    </source>
</evidence>
<dbReference type="SUPFAM" id="SSF52540">
    <property type="entry name" value="P-loop containing nucleoside triphosphate hydrolases"/>
    <property type="match status" value="1"/>
</dbReference>
<keyword evidence="5" id="KW-0378">Hydrolase</keyword>
<dbReference type="GO" id="GO:0005886">
    <property type="term" value="C:plasma membrane"/>
    <property type="evidence" value="ECO:0007669"/>
    <property type="project" value="TreeGrafter"/>
</dbReference>
<feature type="region of interest" description="Disordered" evidence="8">
    <location>
        <begin position="348"/>
        <end position="374"/>
    </location>
</feature>
<dbReference type="Gene3D" id="3.40.50.300">
    <property type="entry name" value="P-loop containing nucleotide triphosphate hydrolases"/>
    <property type="match status" value="1"/>
</dbReference>
<evidence type="ECO:0000256" key="5">
    <source>
        <dbReference type="ARBA" id="ARBA00022801"/>
    </source>
</evidence>
<keyword evidence="4" id="KW-0479">Metal-binding</keyword>
<evidence type="ECO:0000256" key="1">
    <source>
        <dbReference type="ARBA" id="ARBA00001947"/>
    </source>
</evidence>
<keyword evidence="7" id="KW-0482">Metalloprotease</keyword>
<dbReference type="AlphaFoldDB" id="A0A3B0UW88"/>
<evidence type="ECO:0000256" key="7">
    <source>
        <dbReference type="ARBA" id="ARBA00023049"/>
    </source>
</evidence>
<keyword evidence="3" id="KW-0645">Protease</keyword>
<proteinExistence type="inferred from homology"/>
<dbReference type="InterPro" id="IPR003960">
    <property type="entry name" value="ATPase_AAA_CS"/>
</dbReference>